<evidence type="ECO:0000256" key="1">
    <source>
        <dbReference type="ARBA" id="ARBA00006397"/>
    </source>
</evidence>
<evidence type="ECO:0000313" key="6">
    <source>
        <dbReference type="Proteomes" id="UP000269793"/>
    </source>
</evidence>
<dbReference type="PANTHER" id="PTHR10855:SF1">
    <property type="entry name" value="26S PROTEASOME NON-ATPASE REGULATORY SUBUNIT 12"/>
    <property type="match status" value="1"/>
</dbReference>
<gene>
    <name evidence="5" type="primary">Psmd12</name>
    <name evidence="5" type="ORF">DNF11_0693</name>
</gene>
<evidence type="ECO:0000313" key="5">
    <source>
        <dbReference type="EMBL" id="AYO41643.1"/>
    </source>
</evidence>
<dbReference type="Pfam" id="PF18098">
    <property type="entry name" value="RPN5_C"/>
    <property type="match status" value="1"/>
</dbReference>
<evidence type="ECO:0000256" key="3">
    <source>
        <dbReference type="SAM" id="MobiDB-lite"/>
    </source>
</evidence>
<dbReference type="PANTHER" id="PTHR10855">
    <property type="entry name" value="26S PROTEASOME NON-ATPASE REGULATORY SUBUNIT 12/COP9 SIGNALOSOME COMPLEX SUBUNIT 4"/>
    <property type="match status" value="1"/>
</dbReference>
<evidence type="ECO:0000259" key="4">
    <source>
        <dbReference type="PROSITE" id="PS50250"/>
    </source>
</evidence>
<dbReference type="InterPro" id="IPR000717">
    <property type="entry name" value="PCI_dom"/>
</dbReference>
<dbReference type="InterPro" id="IPR040896">
    <property type="entry name" value="RPN5_C"/>
</dbReference>
<dbReference type="Pfam" id="PF01399">
    <property type="entry name" value="PCI"/>
    <property type="match status" value="1"/>
</dbReference>
<name>A0A3G2S0S4_MALR7</name>
<dbReference type="EMBL" id="CP033148">
    <property type="protein sequence ID" value="AYO41643.1"/>
    <property type="molecule type" value="Genomic_DNA"/>
</dbReference>
<dbReference type="InterPro" id="IPR054559">
    <property type="entry name" value="PSMD12-CSN4-like_N"/>
</dbReference>
<dbReference type="SUPFAM" id="SSF46785">
    <property type="entry name" value="Winged helix' DNA-binding domain"/>
    <property type="match status" value="1"/>
</dbReference>
<keyword evidence="2 5" id="KW-0647">Proteasome</keyword>
<dbReference type="Pfam" id="PF22241">
    <property type="entry name" value="PSMD12-CSN4_N"/>
    <property type="match status" value="2"/>
</dbReference>
<dbReference type="SMART" id="SM00088">
    <property type="entry name" value="PINT"/>
    <property type="match status" value="1"/>
</dbReference>
<organism evidence="5 6">
    <name type="scientific">Malassezia restricta (strain ATCC 96810 / NBRC 103918 / CBS 7877)</name>
    <name type="common">Seborrheic dermatitis infection agent</name>
    <dbReference type="NCBI Taxonomy" id="425264"/>
    <lineage>
        <taxon>Eukaryota</taxon>
        <taxon>Fungi</taxon>
        <taxon>Dikarya</taxon>
        <taxon>Basidiomycota</taxon>
        <taxon>Ustilaginomycotina</taxon>
        <taxon>Malasseziomycetes</taxon>
        <taxon>Malasseziales</taxon>
        <taxon>Malasseziaceae</taxon>
        <taxon>Malassezia</taxon>
    </lineage>
</organism>
<accession>A0A3G2S0S4</accession>
<comment type="similarity">
    <text evidence="1">Belongs to the proteasome subunit p55 family.</text>
</comment>
<keyword evidence="6" id="KW-1185">Reference proteome</keyword>
<sequence length="530" mass="60381">MSQEKQEADYTAEVDTLLPQLEKLTSSGLLQEALDLVIPLEKKARGASDVLSTARLLLTSVLMIRTTPDVAHTDIEKLCETIYSFSKKHGQSKFAIVRMIQLTMLFLQASDTSDMRAPTSLYAIIGKDSLQTQDVAMESTEATENMAVDEESKKVDSKPSNDDELDREGKEDDRITALMRHARAIGDTSLNDAAKMKIMQTLRDITAGKVFLEVERARVSRCMSDMLYAKGEVDKAADTLQDLAVETFGSLSRREKVEFILEQMRLNVERTDMARANMLSRKVNTKFFEDEEQQSLKLLYYELMIQIGVHDGRYLDVCKYYREVLNTPSIRSDEEKSKDVLRHVIIFLILSPFDNEQSDLVSRVESTESLDMVPEYKSLLKCFTTPELMRWPGIEALYGPMLRQLAVFSGSPEAEERWKQLHARVVEYNIQVVAKYYTQIHLERLAQLLDLPLDKAEEALADLVVKKTTHARIDRPAQIVNFQSPMTDAEVLNHWSNDMSKLLQTIEKVSHLVEKEWAIQRAGLVVKANE</sequence>
<dbReference type="Proteomes" id="UP000269793">
    <property type="component" value="Chromosome I"/>
</dbReference>
<feature type="region of interest" description="Disordered" evidence="3">
    <location>
        <begin position="139"/>
        <end position="172"/>
    </location>
</feature>
<dbReference type="InterPro" id="IPR036390">
    <property type="entry name" value="WH_DNA-bd_sf"/>
</dbReference>
<dbReference type="GO" id="GO:0005634">
    <property type="term" value="C:nucleus"/>
    <property type="evidence" value="ECO:0007669"/>
    <property type="project" value="UniProtKB-ARBA"/>
</dbReference>
<evidence type="ECO:0000256" key="2">
    <source>
        <dbReference type="ARBA" id="ARBA00022942"/>
    </source>
</evidence>
<dbReference type="PROSITE" id="PS50250">
    <property type="entry name" value="PCI"/>
    <property type="match status" value="1"/>
</dbReference>
<feature type="domain" description="PCI" evidence="4">
    <location>
        <begin position="316"/>
        <end position="487"/>
    </location>
</feature>
<dbReference type="AlphaFoldDB" id="A0A3G2S0S4"/>
<dbReference type="FunFam" id="1.10.10.10:FF:000070">
    <property type="entry name" value="26S proteasome non-ATPase regulatory subunit 12"/>
    <property type="match status" value="1"/>
</dbReference>
<feature type="compositionally biased region" description="Basic and acidic residues" evidence="3">
    <location>
        <begin position="150"/>
        <end position="172"/>
    </location>
</feature>
<proteinExistence type="inferred from homology"/>
<dbReference type="VEuPathDB" id="FungiDB:DNF11_0693"/>
<dbReference type="STRING" id="425264.A0A3G2S0S4"/>
<dbReference type="OrthoDB" id="268763at2759"/>
<protein>
    <submittedName>
        <fullName evidence="5">26S proteasome non-ATPase regulatory subunit 12</fullName>
    </submittedName>
</protein>
<dbReference type="GO" id="GO:0008541">
    <property type="term" value="C:proteasome regulatory particle, lid subcomplex"/>
    <property type="evidence" value="ECO:0007669"/>
    <property type="project" value="TreeGrafter"/>
</dbReference>
<dbReference type="Gene3D" id="1.10.10.10">
    <property type="entry name" value="Winged helix-like DNA-binding domain superfamily/Winged helix DNA-binding domain"/>
    <property type="match status" value="1"/>
</dbReference>
<dbReference type="GO" id="GO:0005737">
    <property type="term" value="C:cytoplasm"/>
    <property type="evidence" value="ECO:0007669"/>
    <property type="project" value="TreeGrafter"/>
</dbReference>
<dbReference type="InterPro" id="IPR040134">
    <property type="entry name" value="PSMD12/CSN4"/>
</dbReference>
<reference evidence="5 6" key="1">
    <citation type="submission" date="2018-10" db="EMBL/GenBank/DDBJ databases">
        <title>Complete genome sequence of Malassezia restricta CBS 7877.</title>
        <authorList>
            <person name="Morand S.C."/>
            <person name="Bertignac M."/>
            <person name="Iltis A."/>
            <person name="Kolder I."/>
            <person name="Pirovano W."/>
            <person name="Jourdain R."/>
            <person name="Clavaud C."/>
        </authorList>
    </citation>
    <scope>NUCLEOTIDE SEQUENCE [LARGE SCALE GENOMIC DNA]</scope>
    <source>
        <strain evidence="5 6">CBS 7877</strain>
    </source>
</reference>
<dbReference type="InterPro" id="IPR036388">
    <property type="entry name" value="WH-like_DNA-bd_sf"/>
</dbReference>